<dbReference type="InterPro" id="IPR052937">
    <property type="entry name" value="Inner_membrane_protein"/>
</dbReference>
<dbReference type="InterPro" id="IPR005185">
    <property type="entry name" value="YccF"/>
</dbReference>
<dbReference type="Pfam" id="PF03733">
    <property type="entry name" value="YccF"/>
    <property type="match status" value="2"/>
</dbReference>
<feature type="domain" description="Inner membrane component" evidence="2">
    <location>
        <begin position="72"/>
        <end position="121"/>
    </location>
</feature>
<protein>
    <recommendedName>
        <fullName evidence="2">Inner membrane component domain-containing protein</fullName>
    </recommendedName>
</protein>
<dbReference type="PANTHER" id="PTHR42903">
    <property type="entry name" value="INNER MEMBRANE PROTEIN YCCF"/>
    <property type="match status" value="1"/>
</dbReference>
<comment type="caution">
    <text evidence="3">The sequence shown here is derived from an EMBL/GenBank/DDBJ whole genome shotgun (WGS) entry which is preliminary data.</text>
</comment>
<dbReference type="PIRSF" id="PIRSF028777">
    <property type="entry name" value="UCP028777"/>
    <property type="match status" value="1"/>
</dbReference>
<feature type="transmembrane region" description="Helical" evidence="1">
    <location>
        <begin position="86"/>
        <end position="106"/>
    </location>
</feature>
<keyword evidence="1" id="KW-0812">Transmembrane</keyword>
<keyword evidence="4" id="KW-1185">Reference proteome</keyword>
<organism evidence="3 4">
    <name type="scientific">Tieghemiomyces parasiticus</name>
    <dbReference type="NCBI Taxonomy" id="78921"/>
    <lineage>
        <taxon>Eukaryota</taxon>
        <taxon>Fungi</taxon>
        <taxon>Fungi incertae sedis</taxon>
        <taxon>Zoopagomycota</taxon>
        <taxon>Kickxellomycotina</taxon>
        <taxon>Dimargaritomycetes</taxon>
        <taxon>Dimargaritales</taxon>
        <taxon>Dimargaritaceae</taxon>
        <taxon>Tieghemiomyces</taxon>
    </lineage>
</organism>
<evidence type="ECO:0000259" key="2">
    <source>
        <dbReference type="Pfam" id="PF03733"/>
    </source>
</evidence>
<dbReference type="EMBL" id="JANBPT010000239">
    <property type="protein sequence ID" value="KAJ1925099.1"/>
    <property type="molecule type" value="Genomic_DNA"/>
</dbReference>
<evidence type="ECO:0000256" key="1">
    <source>
        <dbReference type="SAM" id="Phobius"/>
    </source>
</evidence>
<dbReference type="GO" id="GO:0005886">
    <property type="term" value="C:plasma membrane"/>
    <property type="evidence" value="ECO:0007669"/>
    <property type="project" value="TreeGrafter"/>
</dbReference>
<dbReference type="OrthoDB" id="16982at2759"/>
<feature type="transmembrane region" description="Helical" evidence="1">
    <location>
        <begin position="59"/>
        <end position="80"/>
    </location>
</feature>
<evidence type="ECO:0000313" key="4">
    <source>
        <dbReference type="Proteomes" id="UP001150569"/>
    </source>
</evidence>
<dbReference type="PANTHER" id="PTHR42903:SF1">
    <property type="entry name" value="INNER MEMBRANE PROTEIN YCCF"/>
    <property type="match status" value="1"/>
</dbReference>
<keyword evidence="1" id="KW-1133">Transmembrane helix</keyword>
<dbReference type="Proteomes" id="UP001150569">
    <property type="component" value="Unassembled WGS sequence"/>
</dbReference>
<dbReference type="NCBIfam" id="NF008740">
    <property type="entry name" value="PRK11770.1-2"/>
    <property type="match status" value="1"/>
</dbReference>
<dbReference type="AlphaFoldDB" id="A0A9W8DZG8"/>
<feature type="domain" description="Inner membrane component" evidence="2">
    <location>
        <begin position="7"/>
        <end position="57"/>
    </location>
</feature>
<dbReference type="InterPro" id="IPR031308">
    <property type="entry name" value="UCP028777"/>
</dbReference>
<gene>
    <name evidence="3" type="ORF">IWQ60_004774</name>
</gene>
<sequence>MASCGVFGNIIWVILGGWVYALWYALAGVFFFITICGIPIGWECFKLARVALWPFGKHIVATFASGSCLYIVCNIIWLILFGWELFLIHILMMIVFAVTIIGLPCAKQSWKLARVALWPFGTSITEGDVNPVIAP</sequence>
<proteinExistence type="predicted"/>
<feature type="transmembrane region" description="Helical" evidence="1">
    <location>
        <begin position="12"/>
        <end position="38"/>
    </location>
</feature>
<reference evidence="3" key="1">
    <citation type="submission" date="2022-07" db="EMBL/GenBank/DDBJ databases">
        <title>Phylogenomic reconstructions and comparative analyses of Kickxellomycotina fungi.</title>
        <authorList>
            <person name="Reynolds N.K."/>
            <person name="Stajich J.E."/>
            <person name="Barry K."/>
            <person name="Grigoriev I.V."/>
            <person name="Crous P."/>
            <person name="Smith M.E."/>
        </authorList>
    </citation>
    <scope>NUCLEOTIDE SEQUENCE</scope>
    <source>
        <strain evidence="3">RSA 861</strain>
    </source>
</reference>
<keyword evidence="1" id="KW-0472">Membrane</keyword>
<evidence type="ECO:0000313" key="3">
    <source>
        <dbReference type="EMBL" id="KAJ1925099.1"/>
    </source>
</evidence>
<accession>A0A9W8DZG8</accession>
<name>A0A9W8DZG8_9FUNG</name>